<organism evidence="5 6">
    <name type="scientific">Erythrobacter ramosus</name>
    <dbReference type="NCBI Taxonomy" id="35811"/>
    <lineage>
        <taxon>Bacteria</taxon>
        <taxon>Pseudomonadati</taxon>
        <taxon>Pseudomonadota</taxon>
        <taxon>Alphaproteobacteria</taxon>
        <taxon>Sphingomonadales</taxon>
        <taxon>Erythrobacteraceae</taxon>
        <taxon>Erythrobacter/Porphyrobacter group</taxon>
        <taxon>Erythrobacter</taxon>
    </lineage>
</organism>
<comment type="similarity">
    <text evidence="2">Belongs to the NAD(P)-dependent epimerase/dehydratase family. Dihydroflavonol-4-reductase subfamily.</text>
</comment>
<evidence type="ECO:0000256" key="1">
    <source>
        <dbReference type="ARBA" id="ARBA00023002"/>
    </source>
</evidence>
<evidence type="ECO:0000259" key="3">
    <source>
        <dbReference type="Pfam" id="PF01370"/>
    </source>
</evidence>
<sequence>MADTILVTGGTGYIAGELIDQALAAGKAVHTTVRNAAKSEPRLRARWPEAGERLRVFQADLEHDAGWAEACAGCDGVAHVASPFPLAVPKHADELVIPAREGALRALRFAHAAGAGRFVLTSSAAAIAYGHGPGKDRFDERDWTVLENPAVPPYHRSKTVAEKAAREWVAANAPAMAFCSVNPVAVLGPVVNDDLSTSIELVRKLLTGEIPALPAVGFGIIDVRDVARAHLLALDAPAETVRGERFPVQDRFVWMTEIAQVLRNRTPELARKVPTRKLPDFVVTLLAPMMAEMKQVKAELGRTRDVSGEHTRRVLGMDFIAAEDSIEATARSLVDQGIVRV</sequence>
<proteinExistence type="inferred from homology"/>
<gene>
    <name evidence="4" type="ORF">FHS52_002255</name>
    <name evidence="5" type="ORF">GRI59_08410</name>
</gene>
<reference evidence="5 6" key="1">
    <citation type="submission" date="2019-12" db="EMBL/GenBank/DDBJ databases">
        <title>Genomic-based taxomic classification of the family Erythrobacteraceae.</title>
        <authorList>
            <person name="Xu L."/>
        </authorList>
    </citation>
    <scope>NUCLEOTIDE SEQUENCE [LARGE SCALE GENOMIC DNA]</scope>
    <source>
        <strain evidence="5 6">JCM 10282</strain>
    </source>
</reference>
<protein>
    <submittedName>
        <fullName evidence="5">NAD-dependent epimerase/dehydratase family protein</fullName>
    </submittedName>
    <submittedName>
        <fullName evidence="4">Nucleoside-diphosphate-sugar epimerase</fullName>
    </submittedName>
</protein>
<dbReference type="InterPro" id="IPR001509">
    <property type="entry name" value="Epimerase_deHydtase"/>
</dbReference>
<evidence type="ECO:0000313" key="6">
    <source>
        <dbReference type="Proteomes" id="UP000430021"/>
    </source>
</evidence>
<dbReference type="RefSeq" id="WP_160760766.1">
    <property type="nucleotide sequence ID" value="NZ_BAAADZ010000010.1"/>
</dbReference>
<dbReference type="Gene3D" id="3.40.50.720">
    <property type="entry name" value="NAD(P)-binding Rossmann-like Domain"/>
    <property type="match status" value="1"/>
</dbReference>
<accession>A0A6I4UHQ3</accession>
<feature type="domain" description="NAD-dependent epimerase/dehydratase" evidence="3">
    <location>
        <begin position="5"/>
        <end position="246"/>
    </location>
</feature>
<evidence type="ECO:0000313" key="7">
    <source>
        <dbReference type="Proteomes" id="UP000548685"/>
    </source>
</evidence>
<dbReference type="Proteomes" id="UP000548685">
    <property type="component" value="Unassembled WGS sequence"/>
</dbReference>
<reference evidence="4 7" key="2">
    <citation type="submission" date="2020-08" db="EMBL/GenBank/DDBJ databases">
        <title>Genomic Encyclopedia of Type Strains, Phase IV (KMG-IV): sequencing the most valuable type-strain genomes for metagenomic binning, comparative biology and taxonomic classification.</title>
        <authorList>
            <person name="Goeker M."/>
        </authorList>
    </citation>
    <scope>NUCLEOTIDE SEQUENCE [LARGE SCALE GENOMIC DNA]</scope>
    <source>
        <strain evidence="4 7">DSM 8510</strain>
    </source>
</reference>
<dbReference type="InterPro" id="IPR050425">
    <property type="entry name" value="NAD(P)_dehydrat-like"/>
</dbReference>
<dbReference type="SUPFAM" id="SSF51735">
    <property type="entry name" value="NAD(P)-binding Rossmann-fold domains"/>
    <property type="match status" value="1"/>
</dbReference>
<dbReference type="OrthoDB" id="9778052at2"/>
<dbReference type="Pfam" id="PF01370">
    <property type="entry name" value="Epimerase"/>
    <property type="match status" value="1"/>
</dbReference>
<evidence type="ECO:0000313" key="5">
    <source>
        <dbReference type="EMBL" id="MXP38631.1"/>
    </source>
</evidence>
<dbReference type="PANTHER" id="PTHR10366:SF564">
    <property type="entry name" value="STEROL-4-ALPHA-CARBOXYLATE 3-DEHYDROGENASE, DECARBOXYLATING"/>
    <property type="match status" value="1"/>
</dbReference>
<keyword evidence="1" id="KW-0560">Oxidoreductase</keyword>
<evidence type="ECO:0000256" key="2">
    <source>
        <dbReference type="ARBA" id="ARBA00023445"/>
    </source>
</evidence>
<dbReference type="EMBL" id="JACICE010000002">
    <property type="protein sequence ID" value="MBB3776286.1"/>
    <property type="molecule type" value="Genomic_DNA"/>
</dbReference>
<dbReference type="EMBL" id="WTYB01000002">
    <property type="protein sequence ID" value="MXP38631.1"/>
    <property type="molecule type" value="Genomic_DNA"/>
</dbReference>
<dbReference type="PANTHER" id="PTHR10366">
    <property type="entry name" value="NAD DEPENDENT EPIMERASE/DEHYDRATASE"/>
    <property type="match status" value="1"/>
</dbReference>
<dbReference type="AlphaFoldDB" id="A0A6I4UHQ3"/>
<keyword evidence="7" id="KW-1185">Reference proteome</keyword>
<evidence type="ECO:0000313" key="4">
    <source>
        <dbReference type="EMBL" id="MBB3776286.1"/>
    </source>
</evidence>
<dbReference type="GO" id="GO:0016616">
    <property type="term" value="F:oxidoreductase activity, acting on the CH-OH group of donors, NAD or NADP as acceptor"/>
    <property type="evidence" value="ECO:0007669"/>
    <property type="project" value="TreeGrafter"/>
</dbReference>
<comment type="caution">
    <text evidence="5">The sequence shown here is derived from an EMBL/GenBank/DDBJ whole genome shotgun (WGS) entry which is preliminary data.</text>
</comment>
<dbReference type="InterPro" id="IPR036291">
    <property type="entry name" value="NAD(P)-bd_dom_sf"/>
</dbReference>
<name>A0A6I4UHQ3_9SPHN</name>
<dbReference type="Proteomes" id="UP000430021">
    <property type="component" value="Unassembled WGS sequence"/>
</dbReference>